<evidence type="ECO:0000313" key="3">
    <source>
        <dbReference type="Proteomes" id="UP001151760"/>
    </source>
</evidence>
<evidence type="ECO:0000256" key="1">
    <source>
        <dbReference type="SAM" id="MobiDB-lite"/>
    </source>
</evidence>
<keyword evidence="3" id="KW-1185">Reference proteome</keyword>
<feature type="region of interest" description="Disordered" evidence="1">
    <location>
        <begin position="110"/>
        <end position="142"/>
    </location>
</feature>
<feature type="compositionally biased region" description="Basic and acidic residues" evidence="1">
    <location>
        <begin position="196"/>
        <end position="209"/>
    </location>
</feature>
<gene>
    <name evidence="2" type="ORF">Tco_1004016</name>
</gene>
<feature type="region of interest" description="Disordered" evidence="1">
    <location>
        <begin position="172"/>
        <end position="220"/>
    </location>
</feature>
<evidence type="ECO:0008006" key="4">
    <source>
        <dbReference type="Google" id="ProtNLM"/>
    </source>
</evidence>
<name>A0ABQ5FC37_9ASTR</name>
<reference evidence="2" key="2">
    <citation type="submission" date="2022-01" db="EMBL/GenBank/DDBJ databases">
        <authorList>
            <person name="Yamashiro T."/>
            <person name="Shiraishi A."/>
            <person name="Satake H."/>
            <person name="Nakayama K."/>
        </authorList>
    </citation>
    <scope>NUCLEOTIDE SEQUENCE</scope>
</reference>
<proteinExistence type="predicted"/>
<organism evidence="2 3">
    <name type="scientific">Tanacetum coccineum</name>
    <dbReference type="NCBI Taxonomy" id="301880"/>
    <lineage>
        <taxon>Eukaryota</taxon>
        <taxon>Viridiplantae</taxon>
        <taxon>Streptophyta</taxon>
        <taxon>Embryophyta</taxon>
        <taxon>Tracheophyta</taxon>
        <taxon>Spermatophyta</taxon>
        <taxon>Magnoliopsida</taxon>
        <taxon>eudicotyledons</taxon>
        <taxon>Gunneridae</taxon>
        <taxon>Pentapetalae</taxon>
        <taxon>asterids</taxon>
        <taxon>campanulids</taxon>
        <taxon>Asterales</taxon>
        <taxon>Asteraceae</taxon>
        <taxon>Asteroideae</taxon>
        <taxon>Anthemideae</taxon>
        <taxon>Anthemidinae</taxon>
        <taxon>Tanacetum</taxon>
    </lineage>
</organism>
<reference evidence="2" key="1">
    <citation type="journal article" date="2022" name="Int. J. Mol. Sci.">
        <title>Draft Genome of Tanacetum Coccineum: Genomic Comparison of Closely Related Tanacetum-Family Plants.</title>
        <authorList>
            <person name="Yamashiro T."/>
            <person name="Shiraishi A."/>
            <person name="Nakayama K."/>
            <person name="Satake H."/>
        </authorList>
    </citation>
    <scope>NUCLEOTIDE SEQUENCE</scope>
</reference>
<dbReference type="Proteomes" id="UP001151760">
    <property type="component" value="Unassembled WGS sequence"/>
</dbReference>
<dbReference type="EMBL" id="BQNB010017203">
    <property type="protein sequence ID" value="GJT60483.1"/>
    <property type="molecule type" value="Genomic_DNA"/>
</dbReference>
<protein>
    <recommendedName>
        <fullName evidence="4">Transposase (Putative), gypsy type</fullName>
    </recommendedName>
</protein>
<evidence type="ECO:0000313" key="2">
    <source>
        <dbReference type="EMBL" id="GJT60483.1"/>
    </source>
</evidence>
<comment type="caution">
    <text evidence="2">The sequence shown here is derived from an EMBL/GenBank/DDBJ whole genome shotgun (WGS) entry which is preliminary data.</text>
</comment>
<accession>A0ABQ5FC37</accession>
<sequence>MGRDTIQLEDAVSTISQEYLLEFASEYYIPENLHPEPPGPGDHIVDFPEGKNNRFFWVDEKVFPTVVAWRTAATKDDKPKANNYSVVDVATLDTHQMDLFNLIKASNPTKVKTRTRQRTAHEAPLDFSNEDAPPPVTQGAEAGVHEPTVTDDAEATEAVVDPDLEKEVISMGPTIKKRRRQRDAGEGGSNAPTKVLRRDHDTARAEHSARGGKSLTDMSVDTEPAIYGQETQEPPVARRDQRIATREKHIKDLEAQLEAEINMKKAAEVKNSEARVMGEEKIMAAFEVFKKHEDERVNARCVEMDARLDALSIDFDEELYPHMLTAIAGRRWVIGHRLRLAVMKYAESTELRQAFANVVSAGIAKGMSEGLKYGVEHGKAGLELTAVEAYDPEADSKYVAALHDLKDLNYPLIDELEQLKDAPLDLKIPVYPEVRDPRNPWACKEEILLEDAIAANISRAEKKKKNRVVCRTHGVGSAHHARSDGIPVSVPTVAPQGLQILLADAATQTEDEESPRLLRSKSLPPMFNLDWP</sequence>